<dbReference type="InterPro" id="IPR012912">
    <property type="entry name" value="Plasmid_pRiA4b_Orf3-like"/>
</dbReference>
<dbReference type="Pfam" id="PF07929">
    <property type="entry name" value="PRiA4_ORF3"/>
    <property type="match status" value="1"/>
</dbReference>
<protein>
    <submittedName>
        <fullName evidence="2">PRiA4b ORF-3-like protein</fullName>
    </submittedName>
</protein>
<dbReference type="Proteomes" id="UP000198891">
    <property type="component" value="Unassembled WGS sequence"/>
</dbReference>
<dbReference type="AlphaFoldDB" id="A0A1H3PVN9"/>
<name>A0A1H3PVN9_9MICO</name>
<reference evidence="2 3" key="1">
    <citation type="submission" date="2016-10" db="EMBL/GenBank/DDBJ databases">
        <authorList>
            <person name="de Groot N.N."/>
        </authorList>
    </citation>
    <scope>NUCLEOTIDE SEQUENCE [LARGE SCALE GENOMIC DNA]</scope>
    <source>
        <strain evidence="2 3">CGMCC 4.3491</strain>
    </source>
</reference>
<evidence type="ECO:0000313" key="2">
    <source>
        <dbReference type="EMBL" id="SDZ04905.1"/>
    </source>
</evidence>
<evidence type="ECO:0000313" key="3">
    <source>
        <dbReference type="Proteomes" id="UP000198891"/>
    </source>
</evidence>
<evidence type="ECO:0000259" key="1">
    <source>
        <dbReference type="Pfam" id="PF07929"/>
    </source>
</evidence>
<keyword evidence="3" id="KW-1185">Reference proteome</keyword>
<gene>
    <name evidence="2" type="ORF">SAMN05216554_2121</name>
</gene>
<dbReference type="Gene3D" id="3.10.290.30">
    <property type="entry name" value="MM3350-like"/>
    <property type="match status" value="1"/>
</dbReference>
<dbReference type="STRING" id="381665.SAMN05216554_2121"/>
<proteinExistence type="predicted"/>
<dbReference type="InterPro" id="IPR024047">
    <property type="entry name" value="MM3350-like_sf"/>
</dbReference>
<organism evidence="2 3">
    <name type="scientific">Herbiconiux ginsengi</name>
    <dbReference type="NCBI Taxonomy" id="381665"/>
    <lineage>
        <taxon>Bacteria</taxon>
        <taxon>Bacillati</taxon>
        <taxon>Actinomycetota</taxon>
        <taxon>Actinomycetes</taxon>
        <taxon>Micrococcales</taxon>
        <taxon>Microbacteriaceae</taxon>
        <taxon>Herbiconiux</taxon>
    </lineage>
</organism>
<dbReference type="SUPFAM" id="SSF159941">
    <property type="entry name" value="MM3350-like"/>
    <property type="match status" value="1"/>
</dbReference>
<feature type="domain" description="Plasmid pRiA4b Orf3-like" evidence="1">
    <location>
        <begin position="312"/>
        <end position="451"/>
    </location>
</feature>
<dbReference type="EMBL" id="FNPZ01000002">
    <property type="protein sequence ID" value="SDZ04905.1"/>
    <property type="molecule type" value="Genomic_DNA"/>
</dbReference>
<accession>A0A1H3PVN9</accession>
<sequence length="463" mass="49488">MGVKRRPPRRPVRQGAGPTSATATKALLIGFERWYARHLIVDSEGHLSADDAVALLGELFDRSRGALHAPLAPVLEDLLAGIDDDPERSADLPEVIQTLEHYLDFVVETGTWLGTDEEIDESAELLEVAFELSTELLGFLLDSLDDVEAVPAGRARRAFEGLPATIRTPAELVQRLRGVLGAVPGDPVDRVSGDVEPAVPAALAVERVMGLLCVAADPGLLPERSEERIRAMLDTAAGVTVEEARAADPDTARMLALLEHDGLLRLTEASGVARYETPADLRPALADAVVEIAEELGLLDDDPLNPHHAGTALQVKVAVIGSRPAQWRRLLLASGSDLGELHLASQLSLDWPNDEPHAFTVAAEPGVVITAVDRIGDDGPAGGVGSADDSDDSTIDENEVQLGELLIDVGDEISYRYGADDPRRLVIRLERVAESDARPLPRCVGASADVAEADRLLAPLRLR</sequence>